<dbReference type="NCBIfam" id="TIGR03709">
    <property type="entry name" value="PPK2_rel_1"/>
    <property type="match status" value="1"/>
</dbReference>
<dbReference type="InterPro" id="IPR016898">
    <property type="entry name" value="Polyphosphate_phosphotransfera"/>
</dbReference>
<evidence type="ECO:0000259" key="6">
    <source>
        <dbReference type="Pfam" id="PF03976"/>
    </source>
</evidence>
<accession>A0A4Q2RDB3</accession>
<dbReference type="Gene3D" id="3.40.50.300">
    <property type="entry name" value="P-loop containing nucleotide triphosphate hydrolases"/>
    <property type="match status" value="1"/>
</dbReference>
<comment type="catalytic activity">
    <reaction evidence="5">
        <text>[phosphate](n) + ATP = [phosphate](n+1) + ADP</text>
        <dbReference type="Rhea" id="RHEA:19573"/>
        <dbReference type="Rhea" id="RHEA-COMP:9859"/>
        <dbReference type="Rhea" id="RHEA-COMP:14280"/>
        <dbReference type="ChEBI" id="CHEBI:16838"/>
        <dbReference type="ChEBI" id="CHEBI:30616"/>
        <dbReference type="ChEBI" id="CHEBI:456216"/>
    </reaction>
    <physiologicalReaction direction="right-to-left" evidence="5">
        <dbReference type="Rhea" id="RHEA:19575"/>
    </physiologicalReaction>
</comment>
<dbReference type="AlphaFoldDB" id="A0A4Q2RDB3"/>
<dbReference type="Pfam" id="PF03976">
    <property type="entry name" value="PPK2"/>
    <property type="match status" value="1"/>
</dbReference>
<evidence type="ECO:0000256" key="3">
    <source>
        <dbReference type="ARBA" id="ARBA00022777"/>
    </source>
</evidence>
<keyword evidence="4" id="KW-0066">ATP synthesis</keyword>
<dbReference type="InterPro" id="IPR027417">
    <property type="entry name" value="P-loop_NTPase"/>
</dbReference>
<reference evidence="7 8" key="1">
    <citation type="submission" date="2018-09" db="EMBL/GenBank/DDBJ databases">
        <authorList>
            <person name="Grouzdev D.S."/>
            <person name="Krutkina M.S."/>
        </authorList>
    </citation>
    <scope>NUCLEOTIDE SEQUENCE [LARGE SCALE GENOMIC DNA]</scope>
    <source>
        <strain evidence="7 8">RmlP001</strain>
    </source>
</reference>
<feature type="domain" description="Polyphosphate kinase-2-related" evidence="6">
    <location>
        <begin position="45"/>
        <end position="279"/>
    </location>
</feature>
<evidence type="ECO:0000256" key="2">
    <source>
        <dbReference type="ARBA" id="ARBA00022679"/>
    </source>
</evidence>
<dbReference type="Proteomes" id="UP000289411">
    <property type="component" value="Unassembled WGS sequence"/>
</dbReference>
<dbReference type="GO" id="GO:0006797">
    <property type="term" value="P:polyphosphate metabolic process"/>
    <property type="evidence" value="ECO:0007669"/>
    <property type="project" value="InterPro"/>
</dbReference>
<evidence type="ECO:0000256" key="4">
    <source>
        <dbReference type="ARBA" id="ARBA00023310"/>
    </source>
</evidence>
<dbReference type="InterPro" id="IPR022300">
    <property type="entry name" value="PPK2-rel_1"/>
</dbReference>
<dbReference type="RefSeq" id="WP_129219538.1">
    <property type="nucleotide sequence ID" value="NZ_QYBC01000009.1"/>
</dbReference>
<dbReference type="EMBL" id="QYBC01000009">
    <property type="protein sequence ID" value="RYB04778.1"/>
    <property type="molecule type" value="Genomic_DNA"/>
</dbReference>
<keyword evidence="8" id="KW-1185">Reference proteome</keyword>
<evidence type="ECO:0000313" key="7">
    <source>
        <dbReference type="EMBL" id="RYB04778.1"/>
    </source>
</evidence>
<proteinExistence type="inferred from homology"/>
<dbReference type="SUPFAM" id="SSF52540">
    <property type="entry name" value="P-loop containing nucleoside triphosphate hydrolases"/>
    <property type="match status" value="1"/>
</dbReference>
<gene>
    <name evidence="7" type="ORF">D3272_12630</name>
</gene>
<dbReference type="PANTHER" id="PTHR34383:SF3">
    <property type="entry name" value="POLYPHOSPHATE:AMP PHOSPHOTRANSFERASE"/>
    <property type="match status" value="1"/>
</dbReference>
<evidence type="ECO:0000313" key="8">
    <source>
        <dbReference type="Proteomes" id="UP000289411"/>
    </source>
</evidence>
<dbReference type="OrthoDB" id="9775224at2"/>
<protein>
    <submittedName>
        <fullName evidence="7">Polyphosphate kinase 2 family protein</fullName>
    </submittedName>
</protein>
<dbReference type="GO" id="GO:0006754">
    <property type="term" value="P:ATP biosynthetic process"/>
    <property type="evidence" value="ECO:0007669"/>
    <property type="project" value="UniProtKB-KW"/>
</dbReference>
<keyword evidence="3 7" id="KW-0418">Kinase</keyword>
<keyword evidence="2" id="KW-0808">Transferase</keyword>
<dbReference type="GO" id="GO:0008976">
    <property type="term" value="F:polyphosphate kinase activity"/>
    <property type="evidence" value="ECO:0007669"/>
    <property type="project" value="InterPro"/>
</dbReference>
<evidence type="ECO:0000256" key="5">
    <source>
        <dbReference type="ARBA" id="ARBA00024500"/>
    </source>
</evidence>
<comment type="similarity">
    <text evidence="1">Belongs to the polyphosphate kinase 2 (PPK2) family. Class I subfamily.</text>
</comment>
<dbReference type="PANTHER" id="PTHR34383">
    <property type="entry name" value="POLYPHOSPHATE:AMP PHOSPHOTRANSFERASE-RELATED"/>
    <property type="match status" value="1"/>
</dbReference>
<dbReference type="InterPro" id="IPR022488">
    <property type="entry name" value="PPK2-related"/>
</dbReference>
<evidence type="ECO:0000256" key="1">
    <source>
        <dbReference type="ARBA" id="ARBA00009924"/>
    </source>
</evidence>
<organism evidence="7 8">
    <name type="scientific">Lichenibacterium ramalinae</name>
    <dbReference type="NCBI Taxonomy" id="2316527"/>
    <lineage>
        <taxon>Bacteria</taxon>
        <taxon>Pseudomonadati</taxon>
        <taxon>Pseudomonadota</taxon>
        <taxon>Alphaproteobacteria</taxon>
        <taxon>Hyphomicrobiales</taxon>
        <taxon>Lichenihabitantaceae</taxon>
        <taxon>Lichenibacterium</taxon>
    </lineage>
</organism>
<name>A0A4Q2RDB3_9HYPH</name>
<reference evidence="7 8" key="2">
    <citation type="submission" date="2019-02" db="EMBL/GenBank/DDBJ databases">
        <title>'Lichenibacterium ramalinii' gen. nov. sp. nov., 'Lichenibacterium minor' gen. nov. sp. nov.</title>
        <authorList>
            <person name="Pankratov T."/>
        </authorList>
    </citation>
    <scope>NUCLEOTIDE SEQUENCE [LARGE SCALE GENOMIC DNA]</scope>
    <source>
        <strain evidence="7 8">RmlP001</strain>
    </source>
</reference>
<comment type="caution">
    <text evidence="7">The sequence shown here is derived from an EMBL/GenBank/DDBJ whole genome shotgun (WGS) entry which is preliminary data.</text>
</comment>
<dbReference type="PIRSF" id="PIRSF028756">
    <property type="entry name" value="PPK2_prd"/>
    <property type="match status" value="1"/>
</dbReference>
<sequence>MAHDPDEKSPSRKEIRALVDSCRVTSGKGFRLDRHPTGNPVPDLLDKASGQALLQRGIAELSELQETLYANSTWSLLLVFQAMDAAGKDSTIKHVMTGVNPQGVSVTSFKQPGPEDLAHDFLWRITRALPARGMIGIFNRSHYEEVLVARVHPEILAAQRLPPALAGGKHFWDNRLEDIAGFERHLGRQGTRVLKFFLNVGRDEQKSRFLDRLDEPDKHWKFSPDDLKERARWDDYMAAYEAAIAGTATEASPWYVVPADHKWLMRLIVGAAVVEALRDLDLQPPAVSPALEERFAAARAALADEG</sequence>